<evidence type="ECO:0000313" key="1">
    <source>
        <dbReference type="EMBL" id="ATP19603.1"/>
    </source>
</evidence>
<accession>A0A0J9D2U8</accession>
<evidence type="ECO:0000313" key="2">
    <source>
        <dbReference type="EMBL" id="MDH2135087.1"/>
    </source>
</evidence>
<dbReference type="EMBL" id="CP020925">
    <property type="protein sequence ID" value="ATP19603.1"/>
    <property type="molecule type" value="Genomic_DNA"/>
</dbReference>
<gene>
    <name evidence="1" type="ORF">BV87_15180</name>
    <name evidence="2" type="ORF">N5J77_28580</name>
</gene>
<dbReference type="RefSeq" id="WP_048937066.1">
    <property type="nucleotide sequence ID" value="NZ_CP020925.1"/>
</dbReference>
<organism evidence="1 3">
    <name type="scientific">Sphingobium yanoikuyae</name>
    <name type="common">Sphingomonas yanoikuyae</name>
    <dbReference type="NCBI Taxonomy" id="13690"/>
    <lineage>
        <taxon>Bacteria</taxon>
        <taxon>Pseudomonadati</taxon>
        <taxon>Pseudomonadota</taxon>
        <taxon>Alphaproteobacteria</taxon>
        <taxon>Sphingomonadales</taxon>
        <taxon>Sphingomonadaceae</taxon>
        <taxon>Sphingobium</taxon>
    </lineage>
</organism>
<reference evidence="1 3" key="1">
    <citation type="submission" date="2017-04" db="EMBL/GenBank/DDBJ databases">
        <title>Characterization, genome and methylation analysis of a phthalic acid esters degrading strain Sphingobium yanoikuyae SHJ.</title>
        <authorList>
            <person name="Feng L."/>
        </authorList>
    </citation>
    <scope>NUCLEOTIDE SEQUENCE [LARGE SCALE GENOMIC DNA]</scope>
    <source>
        <strain evidence="1 3">SHJ</strain>
    </source>
</reference>
<dbReference type="AlphaFoldDB" id="A0A0J9D2U8"/>
<sequence>MKADIPLAERRRIEREQQAEIRAMLAPRHFATMREQMAIDAVMQRLECEALIEAAPAIYAAMGRKAVPAAPAPEPVVMLEPTPPPASVPVVRSGAPDMPFDLRFHLGLK</sequence>
<dbReference type="Proteomes" id="UP000037029">
    <property type="component" value="Chromosome"/>
</dbReference>
<dbReference type="EMBL" id="JAOCKX010000086">
    <property type="protein sequence ID" value="MDH2135087.1"/>
    <property type="molecule type" value="Genomic_DNA"/>
</dbReference>
<proteinExistence type="predicted"/>
<dbReference type="Proteomes" id="UP001162318">
    <property type="component" value="Unassembled WGS sequence"/>
</dbReference>
<protein>
    <submittedName>
        <fullName evidence="1">Uncharacterized protein</fullName>
    </submittedName>
</protein>
<evidence type="ECO:0000313" key="3">
    <source>
        <dbReference type="Proteomes" id="UP000037029"/>
    </source>
</evidence>
<reference evidence="2" key="2">
    <citation type="submission" date="2022-09" db="EMBL/GenBank/DDBJ databases">
        <title>Intensive care unit water sources are persistently colonized with multi-drug resistant bacteria and are the site of extensive horizontal gene transfer of antibiotic resistance genes.</title>
        <authorList>
            <person name="Diorio-Toth L."/>
        </authorList>
    </citation>
    <scope>NUCLEOTIDE SEQUENCE</scope>
    <source>
        <strain evidence="2">GD03659</strain>
    </source>
</reference>
<name>A0A0J9D2U8_SPHYA</name>